<protein>
    <submittedName>
        <fullName evidence="1">Uncharacterized protein</fullName>
    </submittedName>
</protein>
<dbReference type="RefSeq" id="WP_153858514.1">
    <property type="nucleotide sequence ID" value="NZ_CP045913.1"/>
</dbReference>
<gene>
    <name evidence="1" type="ORF">GHV41_10750</name>
</gene>
<reference evidence="1 2" key="1">
    <citation type="submission" date="2019-11" db="EMBL/GenBank/DDBJ databases">
        <title>The Phosphoenolpyruvate Phosphotransferase System Regulates Serratia proteamaculans 336X Biofilm Formation and Wheat Roots colonization.</title>
        <authorList>
            <person name="Liu F."/>
        </authorList>
    </citation>
    <scope>NUCLEOTIDE SEQUENCE [LARGE SCALE GENOMIC DNA]</scope>
    <source>
        <strain evidence="1 2">336X</strain>
    </source>
</reference>
<dbReference type="EMBL" id="CP045913">
    <property type="protein sequence ID" value="QGH61291.1"/>
    <property type="molecule type" value="Genomic_DNA"/>
</dbReference>
<proteinExistence type="predicted"/>
<name>A0A5Q2VCI5_SERPR</name>
<dbReference type="Proteomes" id="UP000381260">
    <property type="component" value="Chromosome"/>
</dbReference>
<accession>A0A5Q2VCI5</accession>
<organism evidence="1 2">
    <name type="scientific">Serratia proteamaculans</name>
    <dbReference type="NCBI Taxonomy" id="28151"/>
    <lineage>
        <taxon>Bacteria</taxon>
        <taxon>Pseudomonadati</taxon>
        <taxon>Pseudomonadota</taxon>
        <taxon>Gammaproteobacteria</taxon>
        <taxon>Enterobacterales</taxon>
        <taxon>Yersiniaceae</taxon>
        <taxon>Serratia</taxon>
    </lineage>
</organism>
<dbReference type="AlphaFoldDB" id="A0A5Q2VCI5"/>
<sequence length="87" mass="9610">MRQKSVYETRVYSDIIGHIHISEPNLIPLGRSATNHVGIASALNDALPHHTITIEMVETQNEAPLIAIGEALDFVTRHYRHSAEAAV</sequence>
<evidence type="ECO:0000313" key="2">
    <source>
        <dbReference type="Proteomes" id="UP000381260"/>
    </source>
</evidence>
<evidence type="ECO:0000313" key="1">
    <source>
        <dbReference type="EMBL" id="QGH61291.1"/>
    </source>
</evidence>